<keyword evidence="2" id="KW-0472">Membrane</keyword>
<keyword evidence="4" id="KW-1185">Reference proteome</keyword>
<dbReference type="Proteomes" id="UP000256913">
    <property type="component" value="Unassembled WGS sequence"/>
</dbReference>
<proteinExistence type="predicted"/>
<feature type="compositionally biased region" description="Polar residues" evidence="1">
    <location>
        <begin position="122"/>
        <end position="134"/>
    </location>
</feature>
<feature type="compositionally biased region" description="Polar residues" evidence="1">
    <location>
        <begin position="73"/>
        <end position="90"/>
    </location>
</feature>
<feature type="transmembrane region" description="Helical" evidence="2">
    <location>
        <begin position="16"/>
        <end position="37"/>
    </location>
</feature>
<accession>A0A3D9ZKX4</accession>
<name>A0A3D9ZKX4_9ACTN</name>
<feature type="region of interest" description="Disordered" evidence="1">
    <location>
        <begin position="68"/>
        <end position="142"/>
    </location>
</feature>
<evidence type="ECO:0000256" key="2">
    <source>
        <dbReference type="SAM" id="Phobius"/>
    </source>
</evidence>
<evidence type="ECO:0000313" key="3">
    <source>
        <dbReference type="EMBL" id="REF97509.1"/>
    </source>
</evidence>
<dbReference type="AlphaFoldDB" id="A0A3D9ZKX4"/>
<protein>
    <submittedName>
        <fullName evidence="3">Uncharacterized protein</fullName>
    </submittedName>
</protein>
<comment type="caution">
    <text evidence="3">The sequence shown here is derived from an EMBL/GenBank/DDBJ whole genome shotgun (WGS) entry which is preliminary data.</text>
</comment>
<organism evidence="3 4">
    <name type="scientific">Asanoa ferruginea</name>
    <dbReference type="NCBI Taxonomy" id="53367"/>
    <lineage>
        <taxon>Bacteria</taxon>
        <taxon>Bacillati</taxon>
        <taxon>Actinomycetota</taxon>
        <taxon>Actinomycetes</taxon>
        <taxon>Micromonosporales</taxon>
        <taxon>Micromonosporaceae</taxon>
        <taxon>Asanoa</taxon>
    </lineage>
</organism>
<keyword evidence="2" id="KW-1133">Transmembrane helix</keyword>
<sequence>MESTDHDGRVTAKQRWVIIIVCAATAVTLAVLAIVVGSRGVEVFSWFAGIASLLVAVLTQVLARRGPSIDPTPATSIAPQSSPSTSTAVHASQLDPPPTGPSEPSADSGVGSIDVRHAHGMQINQTGGNNQHNTFGRREDRP</sequence>
<keyword evidence="2" id="KW-0812">Transmembrane</keyword>
<evidence type="ECO:0000256" key="1">
    <source>
        <dbReference type="SAM" id="MobiDB-lite"/>
    </source>
</evidence>
<evidence type="ECO:0000313" key="4">
    <source>
        <dbReference type="Proteomes" id="UP000256913"/>
    </source>
</evidence>
<reference evidence="3 4" key="1">
    <citation type="submission" date="2018-08" db="EMBL/GenBank/DDBJ databases">
        <title>Sequencing the genomes of 1000 actinobacteria strains.</title>
        <authorList>
            <person name="Klenk H.-P."/>
        </authorList>
    </citation>
    <scope>NUCLEOTIDE SEQUENCE [LARGE SCALE GENOMIC DNA]</scope>
    <source>
        <strain evidence="3 4">DSM 44099</strain>
    </source>
</reference>
<gene>
    <name evidence="3" type="ORF">DFJ67_3510</name>
</gene>
<feature type="transmembrane region" description="Helical" evidence="2">
    <location>
        <begin position="43"/>
        <end position="63"/>
    </location>
</feature>
<dbReference type="EMBL" id="QUMQ01000001">
    <property type="protein sequence ID" value="REF97509.1"/>
    <property type="molecule type" value="Genomic_DNA"/>
</dbReference>